<keyword evidence="2" id="KW-0732">Signal</keyword>
<sequence>MNRISSAASTMAIATVLLLLCILSQPATCKRETFYRLRTHIDLPDSPVYPSQVLIEIHNPKPPKDIWYSVTIVSENRYSGVATLLGQAPRPSASTNTPDEPLVYSWTPPFSGFYEVIIHELPQEPVGKVITVPFPSERFEVTNKPGFLGPWGLIIDRMKTLPPCQNVDRMDVYTAWDGSWIGPGMSSPEGTLRNGWFFLPSNEMDCKIETFTADDFKLVHDERGIYILGNSKERGIFLSLVDILLDNDEKKEIEESVISKCWGRAFVQKYNLKVLYQDWRSDNFDTRSNVPTVVCHNEKVAREGGPLFFDSGMKVWEEIFRGDRSTWPSVILMSTGNDIFGFERKTYDINQFVMRLPPDWRGTLFLTDGAFSARLAGRGYASDYEAYRARLKELTAITNDPRVRWLDGMGLSKEMRMYGEKGPDETTISQHFHTSACHVPYHDANGNMKSMRICSNVTENIAQLLIGHALGSKAALRAKVNELPLNSIRAPTQVMHCHNCPADLLPFHITPYPEMSCSVGPLHALASNEMAGKPQTCPEQCMEVEVTRKFGSQTDKIHERHCPYEFFPQGFQVGSEAMKKMSFVDDEIGFAGHVVWLFNVILVFTLLGYQHRAKLRSHVAKFLDPTRSNV</sequence>
<feature type="transmembrane region" description="Helical" evidence="1">
    <location>
        <begin position="588"/>
        <end position="609"/>
    </location>
</feature>
<dbReference type="AlphaFoldDB" id="A0ABD3R018"/>
<keyword evidence="1" id="KW-0472">Membrane</keyword>
<dbReference type="EMBL" id="JABMIG020000001">
    <property type="protein sequence ID" value="KAL3805902.1"/>
    <property type="molecule type" value="Genomic_DNA"/>
</dbReference>
<comment type="caution">
    <text evidence="3">The sequence shown here is derived from an EMBL/GenBank/DDBJ whole genome shotgun (WGS) entry which is preliminary data.</text>
</comment>
<evidence type="ECO:0000313" key="3">
    <source>
        <dbReference type="EMBL" id="KAL3805902.1"/>
    </source>
</evidence>
<keyword evidence="1" id="KW-1133">Transmembrane helix</keyword>
<keyword evidence="4" id="KW-1185">Reference proteome</keyword>
<evidence type="ECO:0000256" key="2">
    <source>
        <dbReference type="SAM" id="SignalP"/>
    </source>
</evidence>
<organism evidence="3 4">
    <name type="scientific">Cyclotella cryptica</name>
    <dbReference type="NCBI Taxonomy" id="29204"/>
    <lineage>
        <taxon>Eukaryota</taxon>
        <taxon>Sar</taxon>
        <taxon>Stramenopiles</taxon>
        <taxon>Ochrophyta</taxon>
        <taxon>Bacillariophyta</taxon>
        <taxon>Coscinodiscophyceae</taxon>
        <taxon>Thalassiosirophycidae</taxon>
        <taxon>Stephanodiscales</taxon>
        <taxon>Stephanodiscaceae</taxon>
        <taxon>Cyclotella</taxon>
    </lineage>
</organism>
<name>A0ABD3R018_9STRA</name>
<protein>
    <submittedName>
        <fullName evidence="3">Uncharacterized protein</fullName>
    </submittedName>
</protein>
<gene>
    <name evidence="3" type="ORF">HJC23_007863</name>
</gene>
<reference evidence="3 4" key="1">
    <citation type="journal article" date="2020" name="G3 (Bethesda)">
        <title>Improved Reference Genome for Cyclotella cryptica CCMP332, a Model for Cell Wall Morphogenesis, Salinity Adaptation, and Lipid Production in Diatoms (Bacillariophyta).</title>
        <authorList>
            <person name="Roberts W.R."/>
            <person name="Downey K.M."/>
            <person name="Ruck E.C."/>
            <person name="Traller J.C."/>
            <person name="Alverson A.J."/>
        </authorList>
    </citation>
    <scope>NUCLEOTIDE SEQUENCE [LARGE SCALE GENOMIC DNA]</scope>
    <source>
        <strain evidence="3 4">CCMP332</strain>
    </source>
</reference>
<accession>A0ABD3R018</accession>
<evidence type="ECO:0000256" key="1">
    <source>
        <dbReference type="SAM" id="Phobius"/>
    </source>
</evidence>
<feature type="chain" id="PRO_5044842145" evidence="2">
    <location>
        <begin position="30"/>
        <end position="630"/>
    </location>
</feature>
<feature type="signal peptide" evidence="2">
    <location>
        <begin position="1"/>
        <end position="29"/>
    </location>
</feature>
<evidence type="ECO:0000313" key="4">
    <source>
        <dbReference type="Proteomes" id="UP001516023"/>
    </source>
</evidence>
<proteinExistence type="predicted"/>
<dbReference type="Proteomes" id="UP001516023">
    <property type="component" value="Unassembled WGS sequence"/>
</dbReference>
<keyword evidence="1" id="KW-0812">Transmembrane</keyword>